<dbReference type="EMBL" id="HF559394">
    <property type="protein sequence ID" value="CCP23816.1"/>
    <property type="molecule type" value="Genomic_DNA"/>
</dbReference>
<gene>
    <name evidence="1" type="primary">MCYN0084</name>
    <name evidence="1" type="ordered locus">MCYN_0084</name>
</gene>
<name>L0RW11_MYCC1</name>
<dbReference type="HOGENOM" id="CLU_2650536_0_0_14"/>
<sequence length="76" mass="8549">MFDEPVKKIKSKLSSLKILNSFISFDEQYIMESSKLSLIILFIKVHEFSETSDAFKIILLPAEIAAIIGSKLSKKG</sequence>
<organism evidence="1 2">
    <name type="scientific">Mycoplasmopsis cynos (strain C142)</name>
    <name type="common">Mycoplasma cynos</name>
    <dbReference type="NCBI Taxonomy" id="1246955"/>
    <lineage>
        <taxon>Bacteria</taxon>
        <taxon>Bacillati</taxon>
        <taxon>Mycoplasmatota</taxon>
        <taxon>Mycoplasmoidales</taxon>
        <taxon>Metamycoplasmataceae</taxon>
        <taxon>Mycoplasmopsis</taxon>
    </lineage>
</organism>
<reference evidence="2" key="1">
    <citation type="journal article" date="2013" name="Genome Announc.">
        <title>Complete genome sequence of Mycoplasma cynos strain C142.</title>
        <authorList>
            <person name="Walker C.A."/>
            <person name="Mannering S.A."/>
            <person name="Shields S."/>
            <person name="Blake D.P."/>
            <person name="Brownlie J."/>
        </authorList>
    </citation>
    <scope>NUCLEOTIDE SEQUENCE [LARGE SCALE GENOMIC DNA]</scope>
    <source>
        <strain evidence="2">C142</strain>
    </source>
</reference>
<evidence type="ECO:0000313" key="2">
    <source>
        <dbReference type="Proteomes" id="UP000010466"/>
    </source>
</evidence>
<keyword evidence="2" id="KW-1185">Reference proteome</keyword>
<accession>L0RW11</accession>
<dbReference type="KEGG" id="mcy:MCYN_0084"/>
<protein>
    <submittedName>
        <fullName evidence="1">Uncharacterized protein</fullName>
    </submittedName>
</protein>
<dbReference type="Proteomes" id="UP000010466">
    <property type="component" value="Chromosome"/>
</dbReference>
<proteinExistence type="predicted"/>
<dbReference type="AlphaFoldDB" id="L0RW11"/>
<evidence type="ECO:0000313" key="1">
    <source>
        <dbReference type="EMBL" id="CCP23816.1"/>
    </source>
</evidence>